<dbReference type="SUPFAM" id="SSF88659">
    <property type="entry name" value="Sigma3 and sigma4 domains of RNA polymerase sigma factors"/>
    <property type="match status" value="1"/>
</dbReference>
<evidence type="ECO:0000256" key="1">
    <source>
        <dbReference type="ARBA" id="ARBA00010641"/>
    </source>
</evidence>
<feature type="region of interest" description="Disordered" evidence="5">
    <location>
        <begin position="1"/>
        <end position="26"/>
    </location>
</feature>
<protein>
    <recommendedName>
        <fullName evidence="10">Sigma-70 family RNA polymerase sigma factor</fullName>
    </recommendedName>
</protein>
<comment type="caution">
    <text evidence="8">The sequence shown here is derived from an EMBL/GenBank/DDBJ whole genome shotgun (WGS) entry which is preliminary data.</text>
</comment>
<dbReference type="NCBIfam" id="TIGR02937">
    <property type="entry name" value="sigma70-ECF"/>
    <property type="match status" value="1"/>
</dbReference>
<dbReference type="InterPro" id="IPR039425">
    <property type="entry name" value="RNA_pol_sigma-70-like"/>
</dbReference>
<dbReference type="PANTHER" id="PTHR43133:SF51">
    <property type="entry name" value="RNA POLYMERASE SIGMA FACTOR"/>
    <property type="match status" value="1"/>
</dbReference>
<evidence type="ECO:0000256" key="4">
    <source>
        <dbReference type="ARBA" id="ARBA00023163"/>
    </source>
</evidence>
<keyword evidence="3" id="KW-0731">Sigma factor</keyword>
<dbReference type="SUPFAM" id="SSF88946">
    <property type="entry name" value="Sigma2 domain of RNA polymerase sigma factors"/>
    <property type="match status" value="1"/>
</dbReference>
<sequence length="198" mass="22307">MGENPKTPGGSSVSPDDTPPLAGAPEMVETRERFIERALAEYESPLIGYARTIVKDADRARDVVQDTFIRLCRQDVSKVRDGLKSWLFTVCRNRALDVLRKEGRVTHLEDFENAPLPVEESSPAAEADRDERIEQVLSYLDRLSDNQKTVILMKFRDGKSYKEIAEETGLSSGNIGFLIHTGLKRIRQLLPPDLMDGY</sequence>
<evidence type="ECO:0000313" key="9">
    <source>
        <dbReference type="Proteomes" id="UP001476282"/>
    </source>
</evidence>
<dbReference type="EMBL" id="BAABRI010000009">
    <property type="protein sequence ID" value="GAA5482663.1"/>
    <property type="molecule type" value="Genomic_DNA"/>
</dbReference>
<accession>A0ABP9UM50</accession>
<evidence type="ECO:0008006" key="10">
    <source>
        <dbReference type="Google" id="ProtNLM"/>
    </source>
</evidence>
<feature type="domain" description="RNA polymerase sigma factor 70 region 4 type 2" evidence="7">
    <location>
        <begin position="134"/>
        <end position="186"/>
    </location>
</feature>
<organism evidence="8 9">
    <name type="scientific">Haloferula sargassicola</name>
    <dbReference type="NCBI Taxonomy" id="490096"/>
    <lineage>
        <taxon>Bacteria</taxon>
        <taxon>Pseudomonadati</taxon>
        <taxon>Verrucomicrobiota</taxon>
        <taxon>Verrucomicrobiia</taxon>
        <taxon>Verrucomicrobiales</taxon>
        <taxon>Verrucomicrobiaceae</taxon>
        <taxon>Haloferula</taxon>
    </lineage>
</organism>
<evidence type="ECO:0000256" key="5">
    <source>
        <dbReference type="SAM" id="MobiDB-lite"/>
    </source>
</evidence>
<gene>
    <name evidence="8" type="ORF">Hsar01_01886</name>
</gene>
<dbReference type="InterPro" id="IPR014284">
    <property type="entry name" value="RNA_pol_sigma-70_dom"/>
</dbReference>
<evidence type="ECO:0000259" key="6">
    <source>
        <dbReference type="Pfam" id="PF04542"/>
    </source>
</evidence>
<dbReference type="Gene3D" id="1.10.1740.10">
    <property type="match status" value="1"/>
</dbReference>
<dbReference type="PANTHER" id="PTHR43133">
    <property type="entry name" value="RNA POLYMERASE ECF-TYPE SIGMA FACTO"/>
    <property type="match status" value="1"/>
</dbReference>
<keyword evidence="2" id="KW-0805">Transcription regulation</keyword>
<comment type="similarity">
    <text evidence="1">Belongs to the sigma-70 factor family. ECF subfamily.</text>
</comment>
<dbReference type="Gene3D" id="1.10.10.10">
    <property type="entry name" value="Winged helix-like DNA-binding domain superfamily/Winged helix DNA-binding domain"/>
    <property type="match status" value="1"/>
</dbReference>
<keyword evidence="9" id="KW-1185">Reference proteome</keyword>
<keyword evidence="4" id="KW-0804">Transcription</keyword>
<dbReference type="InterPro" id="IPR007627">
    <property type="entry name" value="RNA_pol_sigma70_r2"/>
</dbReference>
<dbReference type="Pfam" id="PF04542">
    <property type="entry name" value="Sigma70_r2"/>
    <property type="match status" value="1"/>
</dbReference>
<dbReference type="Pfam" id="PF08281">
    <property type="entry name" value="Sigma70_r4_2"/>
    <property type="match status" value="1"/>
</dbReference>
<dbReference type="InterPro" id="IPR013249">
    <property type="entry name" value="RNA_pol_sigma70_r4_t2"/>
</dbReference>
<evidence type="ECO:0000313" key="8">
    <source>
        <dbReference type="EMBL" id="GAA5482663.1"/>
    </source>
</evidence>
<evidence type="ECO:0000256" key="3">
    <source>
        <dbReference type="ARBA" id="ARBA00023082"/>
    </source>
</evidence>
<dbReference type="InterPro" id="IPR013325">
    <property type="entry name" value="RNA_pol_sigma_r2"/>
</dbReference>
<proteinExistence type="inferred from homology"/>
<feature type="domain" description="RNA polymerase sigma-70 region 2" evidence="6">
    <location>
        <begin position="41"/>
        <end position="104"/>
    </location>
</feature>
<dbReference type="InterPro" id="IPR013324">
    <property type="entry name" value="RNA_pol_sigma_r3/r4-like"/>
</dbReference>
<dbReference type="CDD" id="cd06171">
    <property type="entry name" value="Sigma70_r4"/>
    <property type="match status" value="1"/>
</dbReference>
<dbReference type="RefSeq" id="WP_353566798.1">
    <property type="nucleotide sequence ID" value="NZ_BAABRI010000009.1"/>
</dbReference>
<name>A0ABP9UM50_9BACT</name>
<dbReference type="InterPro" id="IPR036388">
    <property type="entry name" value="WH-like_DNA-bd_sf"/>
</dbReference>
<evidence type="ECO:0000256" key="2">
    <source>
        <dbReference type="ARBA" id="ARBA00023015"/>
    </source>
</evidence>
<reference evidence="8 9" key="1">
    <citation type="submission" date="2024-02" db="EMBL/GenBank/DDBJ databases">
        <title>Haloferula sargassicola NBRC 104335.</title>
        <authorList>
            <person name="Ichikawa N."/>
            <person name="Katano-Makiyama Y."/>
            <person name="Hidaka K."/>
        </authorList>
    </citation>
    <scope>NUCLEOTIDE SEQUENCE [LARGE SCALE GENOMIC DNA]</scope>
    <source>
        <strain evidence="8 9">NBRC 104335</strain>
    </source>
</reference>
<evidence type="ECO:0000259" key="7">
    <source>
        <dbReference type="Pfam" id="PF08281"/>
    </source>
</evidence>
<dbReference type="Proteomes" id="UP001476282">
    <property type="component" value="Unassembled WGS sequence"/>
</dbReference>